<dbReference type="PROSITE" id="PS50280">
    <property type="entry name" value="SET"/>
    <property type="match status" value="1"/>
</dbReference>
<gene>
    <name evidence="3" type="ORF">BCV69DRAFT_275395</name>
</gene>
<dbReference type="RefSeq" id="XP_025351202.1">
    <property type="nucleotide sequence ID" value="XM_025491073.1"/>
</dbReference>
<dbReference type="GeneID" id="37012807"/>
<dbReference type="SUPFAM" id="SSF82199">
    <property type="entry name" value="SET domain"/>
    <property type="match status" value="1"/>
</dbReference>
<feature type="region of interest" description="Disordered" evidence="1">
    <location>
        <begin position="293"/>
        <end position="313"/>
    </location>
</feature>
<feature type="compositionally biased region" description="Low complexity" evidence="1">
    <location>
        <begin position="293"/>
        <end position="302"/>
    </location>
</feature>
<dbReference type="Proteomes" id="UP000245942">
    <property type="component" value="Unassembled WGS sequence"/>
</dbReference>
<protein>
    <submittedName>
        <fullName evidence="3">SET domain-containing protein</fullName>
    </submittedName>
</protein>
<name>A0A316UFL4_9BASI</name>
<proteinExistence type="predicted"/>
<dbReference type="AlphaFoldDB" id="A0A316UFL4"/>
<dbReference type="PANTHER" id="PTHR13271">
    <property type="entry name" value="UNCHARACTERIZED PUTATIVE METHYLTRANSFERASE"/>
    <property type="match status" value="1"/>
</dbReference>
<dbReference type="Gene3D" id="3.90.1410.10">
    <property type="entry name" value="set domain protein methyltransferase, domain 1"/>
    <property type="match status" value="1"/>
</dbReference>
<dbReference type="GO" id="GO:0016279">
    <property type="term" value="F:protein-lysine N-methyltransferase activity"/>
    <property type="evidence" value="ECO:0007669"/>
    <property type="project" value="TreeGrafter"/>
</dbReference>
<dbReference type="OrthoDB" id="42889at2759"/>
<evidence type="ECO:0000313" key="3">
    <source>
        <dbReference type="EMBL" id="PWN24042.1"/>
    </source>
</evidence>
<organism evidence="3 4">
    <name type="scientific">Pseudomicrostroma glucosiphilum</name>
    <dbReference type="NCBI Taxonomy" id="1684307"/>
    <lineage>
        <taxon>Eukaryota</taxon>
        <taxon>Fungi</taxon>
        <taxon>Dikarya</taxon>
        <taxon>Basidiomycota</taxon>
        <taxon>Ustilaginomycotina</taxon>
        <taxon>Exobasidiomycetes</taxon>
        <taxon>Microstromatales</taxon>
        <taxon>Microstromatales incertae sedis</taxon>
        <taxon>Pseudomicrostroma</taxon>
    </lineage>
</organism>
<evidence type="ECO:0000313" key="4">
    <source>
        <dbReference type="Proteomes" id="UP000245942"/>
    </source>
</evidence>
<dbReference type="InterPro" id="IPR050600">
    <property type="entry name" value="SETD3_SETD6_MTase"/>
</dbReference>
<sequence>MEAQAIQNLEAWFLSKGGWYHPNLRFEHTASTGLSLFAASDLPEASVVVEMPRELALSPFVCRKKVLSTFNSEKVREPDFELPADWIVLFHFLARSLGPTLEQQQGSSSFSSAAATSAQTTSGSSSSDGKHAELPLFTHQPYIHALPRTILTPTTYNESELSLLRATPLNGDAIERRAKYRKSLAEAMRWLREIVKAWEEEQGSGSNAEGDELMRQAKLLAEPEQEEAVFEEWVWAYAAYSSRAFPPVMVSSPEEQVPRSLVGPVLLPGMDIFNHARGVPVTWTYPFLPNFNSSKHSSSSTSAQPEVDNGETHRRRGVALELGYRVPAGEQVFNCYGGKSNEEFLCGYGFVLPEGADDQLTLVLGSDNESGSSKGGTKTERKGVDMHGIMADSDLETVQPTQSVSGSSTPNLALAAARPWGSKHYWRIVHPSSSEKGGAPAGLLMELRERLIKADIDEAIAAGEGHGAEPPGIQLSWLLRPHFATPPSPPEVTADSDERLEALRLDGEVLEALEGLLCAKRKAFKTVQKEVDAYGGVPRGVRAEVFEMVAIYRRGQATILEQAIEWTRAQMDTLVDMIDELEENMEQELT</sequence>
<keyword evidence="4" id="KW-1185">Reference proteome</keyword>
<dbReference type="InterPro" id="IPR001214">
    <property type="entry name" value="SET_dom"/>
</dbReference>
<dbReference type="GO" id="GO:0005634">
    <property type="term" value="C:nucleus"/>
    <property type="evidence" value="ECO:0007669"/>
    <property type="project" value="TreeGrafter"/>
</dbReference>
<feature type="domain" description="SET" evidence="2">
    <location>
        <begin position="22"/>
        <end position="337"/>
    </location>
</feature>
<accession>A0A316UFL4</accession>
<evidence type="ECO:0000256" key="1">
    <source>
        <dbReference type="SAM" id="MobiDB-lite"/>
    </source>
</evidence>
<reference evidence="3 4" key="1">
    <citation type="journal article" date="2018" name="Mol. Biol. Evol.">
        <title>Broad Genomic Sampling Reveals a Smut Pathogenic Ancestry of the Fungal Clade Ustilaginomycotina.</title>
        <authorList>
            <person name="Kijpornyongpan T."/>
            <person name="Mondo S.J."/>
            <person name="Barry K."/>
            <person name="Sandor L."/>
            <person name="Lee J."/>
            <person name="Lipzen A."/>
            <person name="Pangilinan J."/>
            <person name="LaButti K."/>
            <person name="Hainaut M."/>
            <person name="Henrissat B."/>
            <person name="Grigoriev I.V."/>
            <person name="Spatafora J.W."/>
            <person name="Aime M.C."/>
        </authorList>
    </citation>
    <scope>NUCLEOTIDE SEQUENCE [LARGE SCALE GENOMIC DNA]</scope>
    <source>
        <strain evidence="3 4">MCA 4718</strain>
    </source>
</reference>
<feature type="region of interest" description="Disordered" evidence="1">
    <location>
        <begin position="104"/>
        <end position="131"/>
    </location>
</feature>
<evidence type="ECO:0000259" key="2">
    <source>
        <dbReference type="PROSITE" id="PS50280"/>
    </source>
</evidence>
<dbReference type="EMBL" id="KZ819321">
    <property type="protein sequence ID" value="PWN24042.1"/>
    <property type="molecule type" value="Genomic_DNA"/>
</dbReference>
<dbReference type="InterPro" id="IPR046341">
    <property type="entry name" value="SET_dom_sf"/>
</dbReference>
<dbReference type="PANTHER" id="PTHR13271:SF147">
    <property type="entry name" value="PROTEIN-LYSINE N-METHYLTRANSFERASE EFM1-RELATED"/>
    <property type="match status" value="1"/>
</dbReference>
<feature type="compositionally biased region" description="Low complexity" evidence="1">
    <location>
        <begin position="104"/>
        <end position="127"/>
    </location>
</feature>
<dbReference type="STRING" id="1684307.A0A316UFL4"/>